<proteinExistence type="predicted"/>
<dbReference type="AlphaFoldDB" id="A0A955LBZ8"/>
<feature type="transmembrane region" description="Helical" evidence="1">
    <location>
        <begin position="332"/>
        <end position="354"/>
    </location>
</feature>
<reference evidence="2" key="1">
    <citation type="submission" date="2020-04" db="EMBL/GenBank/DDBJ databases">
        <authorList>
            <person name="Zhang T."/>
        </authorList>
    </citation>
    <scope>NUCLEOTIDE SEQUENCE</scope>
    <source>
        <strain evidence="2">HKST-UBA09</strain>
    </source>
</reference>
<accession>A0A955LBZ8</accession>
<protein>
    <submittedName>
        <fullName evidence="2">Uncharacterized protein</fullName>
    </submittedName>
</protein>
<feature type="transmembrane region" description="Helical" evidence="1">
    <location>
        <begin position="70"/>
        <end position="89"/>
    </location>
</feature>
<evidence type="ECO:0000313" key="2">
    <source>
        <dbReference type="EMBL" id="MCA9387344.1"/>
    </source>
</evidence>
<keyword evidence="1" id="KW-0472">Membrane</keyword>
<reference evidence="2" key="2">
    <citation type="journal article" date="2021" name="Microbiome">
        <title>Successional dynamics and alternative stable states in a saline activated sludge microbial community over 9 years.</title>
        <authorList>
            <person name="Wang Y."/>
            <person name="Ye J."/>
            <person name="Ju F."/>
            <person name="Liu L."/>
            <person name="Boyd J.A."/>
            <person name="Deng Y."/>
            <person name="Parks D.H."/>
            <person name="Jiang X."/>
            <person name="Yin X."/>
            <person name="Woodcroft B.J."/>
            <person name="Tyson G.W."/>
            <person name="Hugenholtz P."/>
            <person name="Polz M.F."/>
            <person name="Zhang T."/>
        </authorList>
    </citation>
    <scope>NUCLEOTIDE SEQUENCE</scope>
    <source>
        <strain evidence="2">HKST-UBA09</strain>
    </source>
</reference>
<feature type="transmembrane region" description="Helical" evidence="1">
    <location>
        <begin position="130"/>
        <end position="148"/>
    </location>
</feature>
<sequence length="369" mass="42112">MRINIKQMAFFVQVLSLLLIGYYLKTFGFDSLRENTLWIAYSVVLVLTLPSLIAKGFFGAPFVSFTSAMSYLYYPLSYIVLYGLSHLFGLSFATLSAIFGLFTIFYWNYLLMFLLFKLKKDYIGSLSRNGLFALIPIFIFLLFVGLLIRQPGSVLATDYIQHQTVSNVINEGEKFCIIPNDCSNLFLQVGYTTFYHFILGTIGIFNGNDLVKVLYILDFSWSVVIGIAIYKLAISRLNSRVYSSIAVLASLLIFINGAYDTSFFLPQTLSLLLFLHIISSKKLNFIKTVLAAMLLIASHFVIGTYLSVILFIYYVLIYLFLDSQKTLKMQRLILLISLVITIFFFLLHTLGFSFENNFQRESLKVIGDY</sequence>
<evidence type="ECO:0000313" key="3">
    <source>
        <dbReference type="Proteomes" id="UP000714915"/>
    </source>
</evidence>
<evidence type="ECO:0000256" key="1">
    <source>
        <dbReference type="SAM" id="Phobius"/>
    </source>
</evidence>
<name>A0A955LBZ8_9BACT</name>
<feature type="transmembrane region" description="Helical" evidence="1">
    <location>
        <begin position="36"/>
        <end position="58"/>
    </location>
</feature>
<dbReference type="Proteomes" id="UP000714915">
    <property type="component" value="Unassembled WGS sequence"/>
</dbReference>
<dbReference type="EMBL" id="JAGQLF010000093">
    <property type="protein sequence ID" value="MCA9387344.1"/>
    <property type="molecule type" value="Genomic_DNA"/>
</dbReference>
<organism evidence="2 3">
    <name type="scientific">Candidatus Dojkabacteria bacterium</name>
    <dbReference type="NCBI Taxonomy" id="2099670"/>
    <lineage>
        <taxon>Bacteria</taxon>
        <taxon>Candidatus Dojkabacteria</taxon>
    </lineage>
</organism>
<feature type="non-terminal residue" evidence="2">
    <location>
        <position position="369"/>
    </location>
</feature>
<gene>
    <name evidence="2" type="ORF">KC669_04895</name>
</gene>
<feature type="transmembrane region" description="Helical" evidence="1">
    <location>
        <begin position="7"/>
        <end position="24"/>
    </location>
</feature>
<feature type="transmembrane region" description="Helical" evidence="1">
    <location>
        <begin position="95"/>
        <end position="118"/>
    </location>
</feature>
<keyword evidence="1" id="KW-0812">Transmembrane</keyword>
<feature type="transmembrane region" description="Helical" evidence="1">
    <location>
        <begin position="245"/>
        <end position="278"/>
    </location>
</feature>
<feature type="transmembrane region" description="Helical" evidence="1">
    <location>
        <begin position="213"/>
        <end position="233"/>
    </location>
</feature>
<comment type="caution">
    <text evidence="2">The sequence shown here is derived from an EMBL/GenBank/DDBJ whole genome shotgun (WGS) entry which is preliminary data.</text>
</comment>
<feature type="transmembrane region" description="Helical" evidence="1">
    <location>
        <begin position="290"/>
        <end position="320"/>
    </location>
</feature>
<keyword evidence="1" id="KW-1133">Transmembrane helix</keyword>